<keyword evidence="1" id="KW-0808">Transferase</keyword>
<evidence type="ECO:0000313" key="1">
    <source>
        <dbReference type="EMBL" id="EBO5784827.1"/>
    </source>
</evidence>
<proteinExistence type="predicted"/>
<sequence length="23" mass="2467">VKDLKVDKPCLIGGVPAKVIKVF</sequence>
<comment type="caution">
    <text evidence="1">The sequence shown here is derived from an EMBL/GenBank/DDBJ whole genome shotgun (WGS) entry which is preliminary data.</text>
</comment>
<name>A0A5U0UZV9_SALER</name>
<reference evidence="1" key="1">
    <citation type="submission" date="2018-07" db="EMBL/GenBank/DDBJ databases">
        <authorList>
            <consortium name="PulseNet: The National Subtyping Network for Foodborne Disease Surveillance"/>
            <person name="Tarr C.L."/>
            <person name="Trees E."/>
            <person name="Katz L.S."/>
            <person name="Carleton-Romer H.A."/>
            <person name="Stroika S."/>
            <person name="Kucerova Z."/>
            <person name="Roache K.F."/>
            <person name="Sabol A.L."/>
            <person name="Besser J."/>
            <person name="Gerner-Smidt P."/>
        </authorList>
    </citation>
    <scope>NUCLEOTIDE SEQUENCE</scope>
    <source>
        <strain evidence="1">PNUSAS045467</strain>
    </source>
</reference>
<dbReference type="AlphaFoldDB" id="A0A5U0UZV9"/>
<dbReference type="GO" id="GO:0016740">
    <property type="term" value="F:transferase activity"/>
    <property type="evidence" value="ECO:0007669"/>
    <property type="project" value="UniProtKB-KW"/>
</dbReference>
<dbReference type="EMBL" id="AAGIYQ010000098">
    <property type="protein sequence ID" value="EBO5784827.1"/>
    <property type="molecule type" value="Genomic_DNA"/>
</dbReference>
<protein>
    <submittedName>
        <fullName evidence="1">Transferase</fullName>
    </submittedName>
</protein>
<accession>A0A5U0UZV9</accession>
<organism evidence="1">
    <name type="scientific">Salmonella enterica</name>
    <name type="common">Salmonella choleraesuis</name>
    <dbReference type="NCBI Taxonomy" id="28901"/>
    <lineage>
        <taxon>Bacteria</taxon>
        <taxon>Pseudomonadati</taxon>
        <taxon>Pseudomonadota</taxon>
        <taxon>Gammaproteobacteria</taxon>
        <taxon>Enterobacterales</taxon>
        <taxon>Enterobacteriaceae</taxon>
        <taxon>Salmonella</taxon>
    </lineage>
</organism>
<gene>
    <name evidence="1" type="ORF">DTS30_23365</name>
</gene>
<feature type="non-terminal residue" evidence="1">
    <location>
        <position position="1"/>
    </location>
</feature>